<dbReference type="EMBL" id="PCDP01000083">
    <property type="protein sequence ID" value="PZM07442.1"/>
    <property type="molecule type" value="Genomic_DNA"/>
</dbReference>
<feature type="domain" description="HTH cro/C1-type" evidence="1">
    <location>
        <begin position="30"/>
        <end position="78"/>
    </location>
</feature>
<dbReference type="InterPro" id="IPR001387">
    <property type="entry name" value="Cro/C1-type_HTH"/>
</dbReference>
<reference evidence="2 3" key="1">
    <citation type="journal article" date="2018" name="Sci. Rep.">
        <title>Rhizobium tumorigenes sp. nov., a novel plant tumorigenic bacterium isolated from cane gall tumors on thornless blackberry.</title>
        <authorList>
            <person name="Kuzmanovi N."/>
            <person name="Smalla K."/>
            <person name="Gronow S."/>
            <person name="PuBawska J."/>
        </authorList>
    </citation>
    <scope>NUCLEOTIDE SEQUENCE [LARGE SCALE GENOMIC DNA]</scope>
    <source>
        <strain evidence="2 3">CCBAU 85046</strain>
    </source>
</reference>
<name>A0A2W4C192_9HYPH</name>
<dbReference type="RefSeq" id="WP_111164365.1">
    <property type="nucleotide sequence ID" value="NZ_PCDP01000083.1"/>
</dbReference>
<dbReference type="OrthoDB" id="8116852at2"/>
<accession>A0A2W4C192</accession>
<evidence type="ECO:0000313" key="2">
    <source>
        <dbReference type="EMBL" id="PZM07442.1"/>
    </source>
</evidence>
<dbReference type="SUPFAM" id="SSF47413">
    <property type="entry name" value="lambda repressor-like DNA-binding domains"/>
    <property type="match status" value="1"/>
</dbReference>
<dbReference type="PROSITE" id="PS50943">
    <property type="entry name" value="HTH_CROC1"/>
    <property type="match status" value="1"/>
</dbReference>
<comment type="caution">
    <text evidence="2">The sequence shown here is derived from an EMBL/GenBank/DDBJ whole genome shotgun (WGS) entry which is preliminary data.</text>
</comment>
<evidence type="ECO:0000259" key="1">
    <source>
        <dbReference type="PROSITE" id="PS50943"/>
    </source>
</evidence>
<proteinExistence type="predicted"/>
<gene>
    <name evidence="2" type="ORF">CPY51_31790</name>
</gene>
<dbReference type="Gene3D" id="1.10.260.40">
    <property type="entry name" value="lambda repressor-like DNA-binding domains"/>
    <property type="match status" value="1"/>
</dbReference>
<dbReference type="Proteomes" id="UP000248925">
    <property type="component" value="Unassembled WGS sequence"/>
</dbReference>
<dbReference type="GO" id="GO:0003677">
    <property type="term" value="F:DNA binding"/>
    <property type="evidence" value="ECO:0007669"/>
    <property type="project" value="InterPro"/>
</dbReference>
<protein>
    <submittedName>
        <fullName evidence="2">Transcriptional regulator</fullName>
    </submittedName>
</protein>
<evidence type="ECO:0000313" key="3">
    <source>
        <dbReference type="Proteomes" id="UP000248925"/>
    </source>
</evidence>
<dbReference type="InterPro" id="IPR010982">
    <property type="entry name" value="Lambda_DNA-bd_dom_sf"/>
</dbReference>
<sequence length="81" mass="8526">MSISIQNVDASSVSPVSEIDVGNTVRAVPESYGYSVDDLAITCGLTNREISDVEIGADTDPSKLRRIAAALQIAPSDFLSI</sequence>
<dbReference type="AlphaFoldDB" id="A0A2W4C192"/>
<organism evidence="2 3">
    <name type="scientific">Rhizobium tubonense</name>
    <dbReference type="NCBI Taxonomy" id="484088"/>
    <lineage>
        <taxon>Bacteria</taxon>
        <taxon>Pseudomonadati</taxon>
        <taxon>Pseudomonadota</taxon>
        <taxon>Alphaproteobacteria</taxon>
        <taxon>Hyphomicrobiales</taxon>
        <taxon>Rhizobiaceae</taxon>
        <taxon>Rhizobium/Agrobacterium group</taxon>
        <taxon>Rhizobium</taxon>
    </lineage>
</organism>
<keyword evidence="3" id="KW-1185">Reference proteome</keyword>